<comment type="caution">
    <text evidence="2">The sequence shown here is derived from an EMBL/GenBank/DDBJ whole genome shotgun (WGS) entry which is preliminary data.</text>
</comment>
<keyword evidence="3" id="KW-1185">Reference proteome</keyword>
<organism evidence="2 3">
    <name type="scientific">Motilimonas cestriensis</name>
    <dbReference type="NCBI Taxonomy" id="2742685"/>
    <lineage>
        <taxon>Bacteria</taxon>
        <taxon>Pseudomonadati</taxon>
        <taxon>Pseudomonadota</taxon>
        <taxon>Gammaproteobacteria</taxon>
        <taxon>Alteromonadales</taxon>
        <taxon>Alteromonadales genera incertae sedis</taxon>
        <taxon>Motilimonas</taxon>
    </lineage>
</organism>
<dbReference type="InterPro" id="IPR015032">
    <property type="entry name" value="ThsB__TIR-like_domain"/>
</dbReference>
<name>A0ABS8WE28_9GAMM</name>
<accession>A0ABS8WE28</accession>
<evidence type="ECO:0000313" key="3">
    <source>
        <dbReference type="Proteomes" id="UP001201273"/>
    </source>
</evidence>
<dbReference type="Gene3D" id="3.40.50.10140">
    <property type="entry name" value="Toll/interleukin-1 receptor homology (TIR) domain"/>
    <property type="match status" value="1"/>
</dbReference>
<evidence type="ECO:0000313" key="2">
    <source>
        <dbReference type="EMBL" id="MCE2597294.1"/>
    </source>
</evidence>
<dbReference type="InterPro" id="IPR035897">
    <property type="entry name" value="Toll_tir_struct_dom_sf"/>
</dbReference>
<feature type="domain" description="Thoeris protein ThsB TIR-like" evidence="1">
    <location>
        <begin position="5"/>
        <end position="113"/>
    </location>
</feature>
<dbReference type="EMBL" id="JAIMJA010000039">
    <property type="protein sequence ID" value="MCE2597294.1"/>
    <property type="molecule type" value="Genomic_DNA"/>
</dbReference>
<evidence type="ECO:0000259" key="1">
    <source>
        <dbReference type="Pfam" id="PF08937"/>
    </source>
</evidence>
<dbReference type="Proteomes" id="UP001201273">
    <property type="component" value="Unassembled WGS sequence"/>
</dbReference>
<reference evidence="2 3" key="1">
    <citation type="journal article" date="2022" name="Environ. Microbiol. Rep.">
        <title>Eco-phylogenetic analyses reveal divergent evolution of vitamin B12 metabolism in the marine bacterial family 'Psychromonadaceae'.</title>
        <authorList>
            <person name="Jin X."/>
            <person name="Yang Y."/>
            <person name="Cao H."/>
            <person name="Gao B."/>
            <person name="Zhao Z."/>
        </authorList>
    </citation>
    <scope>NUCLEOTIDE SEQUENCE [LARGE SCALE GENOMIC DNA]</scope>
    <source>
        <strain evidence="2 3">MKS20</strain>
    </source>
</reference>
<sequence>MKRIFISHSHKDSAYIADIKGVRLNDNHSLAFHDRSLEEPVYNDFGHINRRSPEDSASKLVRDEILALLRQSDKLIVLVGNDTHSSLWVQWEIEQFSRIHGERSIMLMRTPDNHRGGAPATVRHLSLESWDLQYLSRWARR</sequence>
<proteinExistence type="predicted"/>
<dbReference type="SUPFAM" id="SSF52200">
    <property type="entry name" value="Toll/Interleukin receptor TIR domain"/>
    <property type="match status" value="1"/>
</dbReference>
<dbReference type="Pfam" id="PF08937">
    <property type="entry name" value="ThsB_TIR"/>
    <property type="match status" value="1"/>
</dbReference>
<gene>
    <name evidence="2" type="ORF">K6Y31_21205</name>
</gene>
<protein>
    <submittedName>
        <fullName evidence="2">TIR domain-containing protein</fullName>
    </submittedName>
</protein>